<feature type="domain" description="Radical SAM core" evidence="15">
    <location>
        <begin position="47"/>
        <end position="274"/>
    </location>
</feature>
<dbReference type="SFLD" id="SFLDF00272">
    <property type="entry name" value="biotin_synthase"/>
    <property type="match status" value="1"/>
</dbReference>
<dbReference type="FunFam" id="3.20.20.70:FF:000011">
    <property type="entry name" value="Biotin synthase"/>
    <property type="match status" value="1"/>
</dbReference>
<evidence type="ECO:0000256" key="6">
    <source>
        <dbReference type="ARBA" id="ARBA00022691"/>
    </source>
</evidence>
<feature type="binding site" evidence="13 14">
    <location>
        <position position="62"/>
    </location>
    <ligand>
        <name>[4Fe-4S] cluster</name>
        <dbReference type="ChEBI" id="CHEBI:49883"/>
        <note>4Fe-4S-S-AdoMet</note>
    </ligand>
</feature>
<dbReference type="SFLD" id="SFLDG01060">
    <property type="entry name" value="BATS_domain_containing"/>
    <property type="match status" value="1"/>
</dbReference>
<evidence type="ECO:0000256" key="2">
    <source>
        <dbReference type="ARBA" id="ARBA00010765"/>
    </source>
</evidence>
<evidence type="ECO:0000256" key="1">
    <source>
        <dbReference type="ARBA" id="ARBA00004942"/>
    </source>
</evidence>
<dbReference type="SFLD" id="SFLDS00029">
    <property type="entry name" value="Radical_SAM"/>
    <property type="match status" value="1"/>
</dbReference>
<keyword evidence="11 13" id="KW-0411">Iron-sulfur</keyword>
<dbReference type="InterPro" id="IPR007197">
    <property type="entry name" value="rSAM"/>
</dbReference>
<comment type="function">
    <text evidence="13">Catalyzes the conversion of dethiobiotin (DTB) to biotin by the insertion of a sulfur atom into dethiobiotin via a radical-based mechanism.</text>
</comment>
<comment type="cofactor">
    <cofactor evidence="13">
        <name>[2Fe-2S] cluster</name>
        <dbReference type="ChEBI" id="CHEBI:190135"/>
    </cofactor>
    <text evidence="13">Binds 1 [2Fe-2S] cluster. The cluster is coordinated with 3 cysteines and 1 arginine.</text>
</comment>
<dbReference type="CDD" id="cd01335">
    <property type="entry name" value="Radical_SAM"/>
    <property type="match status" value="1"/>
</dbReference>
<dbReference type="UniPathway" id="UPA00078">
    <property type="reaction ID" value="UER00162"/>
</dbReference>
<dbReference type="SMART" id="SM00876">
    <property type="entry name" value="BATS"/>
    <property type="match status" value="1"/>
</dbReference>
<gene>
    <name evidence="13" type="primary">bioB</name>
    <name evidence="16" type="ORF">FHS09_003477</name>
</gene>
<comment type="pathway">
    <text evidence="1 13">Cofactor biosynthesis; biotin biosynthesis; biotin from 7,8-diaminononanoate: step 2/2.</text>
</comment>
<dbReference type="InterPro" id="IPR058240">
    <property type="entry name" value="rSAM_sf"/>
</dbReference>
<evidence type="ECO:0000256" key="14">
    <source>
        <dbReference type="PIRSR" id="PIRSR001619-1"/>
    </source>
</evidence>
<keyword evidence="10 13" id="KW-0408">Iron</keyword>
<dbReference type="GO" id="GO:0004076">
    <property type="term" value="F:biotin synthase activity"/>
    <property type="evidence" value="ECO:0007669"/>
    <property type="project" value="UniProtKB-UniRule"/>
</dbReference>
<proteinExistence type="inferred from homology"/>
<organism evidence="16 17">
    <name type="scientific">Microbulbifer rhizosphaerae</name>
    <dbReference type="NCBI Taxonomy" id="1562603"/>
    <lineage>
        <taxon>Bacteria</taxon>
        <taxon>Pseudomonadati</taxon>
        <taxon>Pseudomonadota</taxon>
        <taxon>Gammaproteobacteria</taxon>
        <taxon>Cellvibrionales</taxon>
        <taxon>Microbulbiferaceae</taxon>
        <taxon>Microbulbifer</taxon>
    </lineage>
</organism>
<dbReference type="PANTHER" id="PTHR22976">
    <property type="entry name" value="BIOTIN SYNTHASE"/>
    <property type="match status" value="1"/>
</dbReference>
<dbReference type="SUPFAM" id="SSF102114">
    <property type="entry name" value="Radical SAM enzymes"/>
    <property type="match status" value="1"/>
</dbReference>
<dbReference type="Pfam" id="PF06968">
    <property type="entry name" value="BATS"/>
    <property type="match status" value="1"/>
</dbReference>
<evidence type="ECO:0000256" key="5">
    <source>
        <dbReference type="ARBA" id="ARBA00022679"/>
    </source>
</evidence>
<feature type="binding site" evidence="13 14">
    <location>
        <position position="269"/>
    </location>
    <ligand>
        <name>[2Fe-2S] cluster</name>
        <dbReference type="ChEBI" id="CHEBI:190135"/>
    </ligand>
</feature>
<comment type="similarity">
    <text evidence="2 13">Belongs to the radical SAM superfamily. Biotin synthase family.</text>
</comment>
<feature type="binding site" evidence="13 14">
    <location>
        <position position="137"/>
    </location>
    <ligand>
        <name>[2Fe-2S] cluster</name>
        <dbReference type="ChEBI" id="CHEBI:190135"/>
    </ligand>
</feature>
<dbReference type="GO" id="GO:0051539">
    <property type="term" value="F:4 iron, 4 sulfur cluster binding"/>
    <property type="evidence" value="ECO:0007669"/>
    <property type="project" value="UniProtKB-KW"/>
</dbReference>
<dbReference type="InterPro" id="IPR010722">
    <property type="entry name" value="BATS_dom"/>
</dbReference>
<evidence type="ECO:0000256" key="8">
    <source>
        <dbReference type="ARBA" id="ARBA00022723"/>
    </source>
</evidence>
<dbReference type="PIRSF" id="PIRSF001619">
    <property type="entry name" value="Biotin_synth"/>
    <property type="match status" value="1"/>
</dbReference>
<evidence type="ECO:0000256" key="4">
    <source>
        <dbReference type="ARBA" id="ARBA00022485"/>
    </source>
</evidence>
<keyword evidence="6 13" id="KW-0949">S-adenosyl-L-methionine</keyword>
<feature type="binding site" evidence="13 14">
    <location>
        <position position="66"/>
    </location>
    <ligand>
        <name>[4Fe-4S] cluster</name>
        <dbReference type="ChEBI" id="CHEBI:49883"/>
        <note>4Fe-4S-S-AdoMet</note>
    </ligand>
</feature>
<dbReference type="PROSITE" id="PS51918">
    <property type="entry name" value="RADICAL_SAM"/>
    <property type="match status" value="1"/>
</dbReference>
<dbReference type="InterPro" id="IPR006638">
    <property type="entry name" value="Elp3/MiaA/NifB-like_rSAM"/>
</dbReference>
<evidence type="ECO:0000313" key="16">
    <source>
        <dbReference type="EMBL" id="MBB3062628.1"/>
    </source>
</evidence>
<comment type="cofactor">
    <cofactor evidence="13 14">
        <name>[4Fe-4S] cluster</name>
        <dbReference type="ChEBI" id="CHEBI:49883"/>
    </cofactor>
    <text evidence="13 14">Binds 1 [4Fe-4S] cluster. The cluster is coordinated with 3 cysteines and an exchangeable S-adenosyl-L-methionine.</text>
</comment>
<dbReference type="InterPro" id="IPR024177">
    <property type="entry name" value="Biotin_synthase"/>
</dbReference>
<evidence type="ECO:0000256" key="3">
    <source>
        <dbReference type="ARBA" id="ARBA00012236"/>
    </source>
</evidence>
<evidence type="ECO:0000256" key="9">
    <source>
        <dbReference type="ARBA" id="ARBA00022756"/>
    </source>
</evidence>
<feature type="binding site" evidence="13 14">
    <location>
        <position position="69"/>
    </location>
    <ligand>
        <name>[4Fe-4S] cluster</name>
        <dbReference type="ChEBI" id="CHEBI:49883"/>
        <note>4Fe-4S-S-AdoMet</note>
    </ligand>
</feature>
<evidence type="ECO:0000256" key="10">
    <source>
        <dbReference type="ARBA" id="ARBA00023004"/>
    </source>
</evidence>
<dbReference type="EC" id="2.8.1.6" evidence="3 13"/>
<dbReference type="Proteomes" id="UP000535937">
    <property type="component" value="Unassembled WGS sequence"/>
</dbReference>
<accession>A0A7W4WE77</accession>
<evidence type="ECO:0000256" key="11">
    <source>
        <dbReference type="ARBA" id="ARBA00023014"/>
    </source>
</evidence>
<name>A0A7W4WE77_9GAMM</name>
<comment type="caution">
    <text evidence="16">The sequence shown here is derived from an EMBL/GenBank/DDBJ whole genome shotgun (WGS) entry which is preliminary data.</text>
</comment>
<dbReference type="Gene3D" id="3.20.20.70">
    <property type="entry name" value="Aldolase class I"/>
    <property type="match status" value="1"/>
</dbReference>
<dbReference type="SMART" id="SM00729">
    <property type="entry name" value="Elp3"/>
    <property type="match status" value="1"/>
</dbReference>
<dbReference type="EMBL" id="JACHWZ010000018">
    <property type="protein sequence ID" value="MBB3062628.1"/>
    <property type="molecule type" value="Genomic_DNA"/>
</dbReference>
<evidence type="ECO:0000313" key="17">
    <source>
        <dbReference type="Proteomes" id="UP000535937"/>
    </source>
</evidence>
<dbReference type="SFLD" id="SFLDG01278">
    <property type="entry name" value="biotin_synthase_like"/>
    <property type="match status" value="1"/>
</dbReference>
<dbReference type="InterPro" id="IPR002684">
    <property type="entry name" value="Biotin_synth/BioAB"/>
</dbReference>
<reference evidence="16 17" key="1">
    <citation type="submission" date="2020-08" db="EMBL/GenBank/DDBJ databases">
        <title>Genomic Encyclopedia of Type Strains, Phase III (KMG-III): the genomes of soil and plant-associated and newly described type strains.</title>
        <authorList>
            <person name="Whitman W."/>
        </authorList>
    </citation>
    <scope>NUCLEOTIDE SEQUENCE [LARGE SCALE GENOMIC DNA]</scope>
    <source>
        <strain evidence="16 17">CECT 8799</strain>
    </source>
</reference>
<keyword evidence="8 13" id="KW-0479">Metal-binding</keyword>
<dbReference type="HAMAP" id="MF_01694">
    <property type="entry name" value="BioB"/>
    <property type="match status" value="1"/>
</dbReference>
<keyword evidence="9 13" id="KW-0093">Biotin biosynthesis</keyword>
<keyword evidence="4 13" id="KW-0004">4Fe-4S</keyword>
<dbReference type="AlphaFoldDB" id="A0A7W4WE77"/>
<dbReference type="GO" id="GO:0005506">
    <property type="term" value="F:iron ion binding"/>
    <property type="evidence" value="ECO:0007669"/>
    <property type="project" value="UniProtKB-UniRule"/>
</dbReference>
<dbReference type="GO" id="GO:0051537">
    <property type="term" value="F:2 iron, 2 sulfur cluster binding"/>
    <property type="evidence" value="ECO:0007669"/>
    <property type="project" value="UniProtKB-KW"/>
</dbReference>
<dbReference type="NCBIfam" id="TIGR00433">
    <property type="entry name" value="bioB"/>
    <property type="match status" value="1"/>
</dbReference>
<evidence type="ECO:0000256" key="7">
    <source>
        <dbReference type="ARBA" id="ARBA00022714"/>
    </source>
</evidence>
<keyword evidence="17" id="KW-1185">Reference proteome</keyword>
<dbReference type="InterPro" id="IPR013785">
    <property type="entry name" value="Aldolase_TIM"/>
</dbReference>
<protein>
    <recommendedName>
        <fullName evidence="3 13">Biotin synthase</fullName>
        <ecNumber evidence="3 13">2.8.1.6</ecNumber>
    </recommendedName>
</protein>
<sequence length="355" mass="39828">MTANRQMPTAAIRHDWTRQQVLDLFAMPFNDLLFTAQQVHRTHFDANRVQVSTLCSIKTGACPEDCAYCPQSARYDTGLEREKLMKVEKVLEEARAAKAGGATRFCMGAAWRSPKKKDMPYVTEMVRGVKALGLETCMTLGMLNDEQAKELADAGLDYYNHNLDTSPEYYGEIITTRTYQDRLETLDRVRTAGMKVCAGGIIGMGEGEQDRAGLLVQLANLPEHPESVPINMLVKVAGTPLEDERDLDPFEFIRCIAVARIVMPKSHVRLSAGREHMSDEMQALAFLAGANSIFYGEKLLTTPNPETNRDMQLFNRLGIQPEEYHQHADEAEAEAELSGRIAEQQQDPYFYNAVK</sequence>
<evidence type="ECO:0000259" key="15">
    <source>
        <dbReference type="PROSITE" id="PS51918"/>
    </source>
</evidence>
<evidence type="ECO:0000256" key="12">
    <source>
        <dbReference type="ARBA" id="ARBA00051157"/>
    </source>
</evidence>
<comment type="subunit">
    <text evidence="13">Homodimer.</text>
</comment>
<keyword evidence="7 13" id="KW-0001">2Fe-2S</keyword>
<evidence type="ECO:0000256" key="13">
    <source>
        <dbReference type="HAMAP-Rule" id="MF_01694"/>
    </source>
</evidence>
<dbReference type="Pfam" id="PF04055">
    <property type="entry name" value="Radical_SAM"/>
    <property type="match status" value="1"/>
</dbReference>
<comment type="catalytic activity">
    <reaction evidence="12 13">
        <text>(4R,5S)-dethiobiotin + (sulfur carrier)-SH + 2 reduced [2Fe-2S]-[ferredoxin] + 2 S-adenosyl-L-methionine = (sulfur carrier)-H + biotin + 2 5'-deoxyadenosine + 2 L-methionine + 2 oxidized [2Fe-2S]-[ferredoxin]</text>
        <dbReference type="Rhea" id="RHEA:22060"/>
        <dbReference type="Rhea" id="RHEA-COMP:10000"/>
        <dbReference type="Rhea" id="RHEA-COMP:10001"/>
        <dbReference type="Rhea" id="RHEA-COMP:14737"/>
        <dbReference type="Rhea" id="RHEA-COMP:14739"/>
        <dbReference type="ChEBI" id="CHEBI:17319"/>
        <dbReference type="ChEBI" id="CHEBI:29917"/>
        <dbReference type="ChEBI" id="CHEBI:33737"/>
        <dbReference type="ChEBI" id="CHEBI:33738"/>
        <dbReference type="ChEBI" id="CHEBI:57586"/>
        <dbReference type="ChEBI" id="CHEBI:57844"/>
        <dbReference type="ChEBI" id="CHEBI:59789"/>
        <dbReference type="ChEBI" id="CHEBI:64428"/>
        <dbReference type="ChEBI" id="CHEBI:149473"/>
        <dbReference type="EC" id="2.8.1.6"/>
    </reaction>
</comment>
<feature type="binding site" evidence="13 14">
    <location>
        <position position="106"/>
    </location>
    <ligand>
        <name>[2Fe-2S] cluster</name>
        <dbReference type="ChEBI" id="CHEBI:190135"/>
    </ligand>
</feature>
<keyword evidence="5 13" id="KW-0808">Transferase</keyword>
<feature type="binding site" evidence="13 14">
    <location>
        <position position="197"/>
    </location>
    <ligand>
        <name>[2Fe-2S] cluster</name>
        <dbReference type="ChEBI" id="CHEBI:190135"/>
    </ligand>
</feature>
<comment type="cofactor">
    <cofactor evidence="14">
        <name>[2Fe-2S] cluster</name>
        <dbReference type="ChEBI" id="CHEBI:190135"/>
    </cofactor>
    <text evidence="14">Binds 1 [2Fe-2S] cluster. The cluster is coordinated with 3 cysteines and 1 arginine.</text>
</comment>
<dbReference type="PANTHER" id="PTHR22976:SF2">
    <property type="entry name" value="BIOTIN SYNTHASE, MITOCHONDRIAL"/>
    <property type="match status" value="1"/>
</dbReference>
<dbReference type="GO" id="GO:0009102">
    <property type="term" value="P:biotin biosynthetic process"/>
    <property type="evidence" value="ECO:0007669"/>
    <property type="project" value="UniProtKB-UniRule"/>
</dbReference>